<gene>
    <name evidence="2" type="ORF">SVUK_LOCUS20701</name>
</gene>
<feature type="transmembrane region" description="Helical" evidence="1">
    <location>
        <begin position="118"/>
        <end position="142"/>
    </location>
</feature>
<keyword evidence="1" id="KW-0472">Membrane</keyword>
<dbReference type="EMBL" id="UYYB01143970">
    <property type="protein sequence ID" value="VDM85703.1"/>
    <property type="molecule type" value="Genomic_DNA"/>
</dbReference>
<evidence type="ECO:0000313" key="2">
    <source>
        <dbReference type="EMBL" id="VDM85703.1"/>
    </source>
</evidence>
<accession>A0A3P7JX69</accession>
<dbReference type="OrthoDB" id="5834402at2759"/>
<evidence type="ECO:0000256" key="1">
    <source>
        <dbReference type="SAM" id="Phobius"/>
    </source>
</evidence>
<dbReference type="AlphaFoldDB" id="A0A3P7JX69"/>
<evidence type="ECO:0000313" key="3">
    <source>
        <dbReference type="Proteomes" id="UP000270094"/>
    </source>
</evidence>
<keyword evidence="3" id="KW-1185">Reference proteome</keyword>
<feature type="transmembrane region" description="Helical" evidence="1">
    <location>
        <begin position="154"/>
        <end position="175"/>
    </location>
</feature>
<name>A0A3P7JX69_STRVU</name>
<keyword evidence="1" id="KW-0812">Transmembrane</keyword>
<reference evidence="2 3" key="1">
    <citation type="submission" date="2018-11" db="EMBL/GenBank/DDBJ databases">
        <authorList>
            <consortium name="Pathogen Informatics"/>
        </authorList>
    </citation>
    <scope>NUCLEOTIDE SEQUENCE [LARGE SCALE GENOMIC DNA]</scope>
</reference>
<sequence>MKSWFRLAGLSPSLLPSSDLLLSCQHSVCTRSLASFPSRIRVFSQLPSLSSSDLLDETFTSMYPSGDVTLAVEDAGFHELLVLVPNGNKTIVESLPGLSANETAIIKSLIEPAKEVTVFNIFSLSINTGLLGHAIYVATAIIKSMIEPAKEVTVFNIFSLWIDAGLLGHAIYVLVGFRLDGERLAHLGNGILFVPILSRSL</sequence>
<protein>
    <submittedName>
        <fullName evidence="2">Uncharacterized protein</fullName>
    </submittedName>
</protein>
<keyword evidence="1" id="KW-1133">Transmembrane helix</keyword>
<dbReference type="Proteomes" id="UP000270094">
    <property type="component" value="Unassembled WGS sequence"/>
</dbReference>
<organism evidence="2 3">
    <name type="scientific">Strongylus vulgaris</name>
    <name type="common">Blood worm</name>
    <dbReference type="NCBI Taxonomy" id="40348"/>
    <lineage>
        <taxon>Eukaryota</taxon>
        <taxon>Metazoa</taxon>
        <taxon>Ecdysozoa</taxon>
        <taxon>Nematoda</taxon>
        <taxon>Chromadorea</taxon>
        <taxon>Rhabditida</taxon>
        <taxon>Rhabditina</taxon>
        <taxon>Rhabditomorpha</taxon>
        <taxon>Strongyloidea</taxon>
        <taxon>Strongylidae</taxon>
        <taxon>Strongylus</taxon>
    </lineage>
</organism>
<proteinExistence type="predicted"/>